<comment type="subcellular location">
    <subcellularLocation>
        <location evidence="1">Secreted</location>
    </subcellularLocation>
</comment>
<name>A0A5B8CVK8_9PROT</name>
<gene>
    <name evidence="6" type="ORF">FIU01_02520</name>
</gene>
<dbReference type="KEGG" id="mmec:FIU01_02520"/>
<organism evidence="6 7">
    <name type="scientific">Methylophilus medardicus</name>
    <dbReference type="NCBI Taxonomy" id="2588534"/>
    <lineage>
        <taxon>Bacteria</taxon>
        <taxon>Pseudomonadati</taxon>
        <taxon>Pseudomonadota</taxon>
        <taxon>Betaproteobacteria</taxon>
        <taxon>Nitrosomonadales</taxon>
        <taxon>Methylophilaceae</taxon>
        <taxon>Methylophilus</taxon>
    </lineage>
</organism>
<dbReference type="AlphaFoldDB" id="A0A5B8CVK8"/>
<dbReference type="Pfam" id="PF08091">
    <property type="entry name" value="Toxin_21"/>
    <property type="match status" value="1"/>
</dbReference>
<keyword evidence="4" id="KW-0960">Knottin</keyword>
<evidence type="ECO:0000256" key="5">
    <source>
        <dbReference type="ARBA" id="ARBA00023157"/>
    </source>
</evidence>
<evidence type="ECO:0000313" key="6">
    <source>
        <dbReference type="EMBL" id="QDC45279.1"/>
    </source>
</evidence>
<sequence>MRCKFADGRCSGKCGYIVWI</sequence>
<protein>
    <submittedName>
        <fullName evidence="6">Uncharacterized protein</fullName>
    </submittedName>
</protein>
<proteinExistence type="predicted"/>
<dbReference type="GO" id="GO:0005576">
    <property type="term" value="C:extracellular region"/>
    <property type="evidence" value="ECO:0007669"/>
    <property type="project" value="UniProtKB-SubCell"/>
</dbReference>
<keyword evidence="3" id="KW-0800">Toxin</keyword>
<reference evidence="7" key="1">
    <citation type="journal article" date="2019" name="ISME J.">
        <title>Evolution in action: habitat transition from sediment to the pelagial leads to genome streamlining in Methylophilaceae.</title>
        <authorList>
            <person name="Salcher M."/>
            <person name="Schaefle D."/>
            <person name="Kaspar M."/>
            <person name="Neuenschwander S.M."/>
            <person name="Ghai R."/>
        </authorList>
    </citation>
    <scope>NUCLEOTIDE SEQUENCE [LARGE SCALE GENOMIC DNA]</scope>
    <source>
        <strain evidence="7">MMS-M-51</strain>
    </source>
</reference>
<dbReference type="InterPro" id="IPR012626">
    <property type="entry name" value="Spider_insecticidal_peptide"/>
</dbReference>
<dbReference type="EMBL" id="CP040946">
    <property type="protein sequence ID" value="QDC45279.1"/>
    <property type="molecule type" value="Genomic_DNA"/>
</dbReference>
<evidence type="ECO:0000256" key="2">
    <source>
        <dbReference type="ARBA" id="ARBA00022525"/>
    </source>
</evidence>
<keyword evidence="5" id="KW-1015">Disulfide bond</keyword>
<accession>A0A5B8CVK8</accession>
<evidence type="ECO:0000256" key="1">
    <source>
        <dbReference type="ARBA" id="ARBA00004613"/>
    </source>
</evidence>
<evidence type="ECO:0000313" key="7">
    <source>
        <dbReference type="Proteomes" id="UP000311008"/>
    </source>
</evidence>
<evidence type="ECO:0000256" key="3">
    <source>
        <dbReference type="ARBA" id="ARBA00022656"/>
    </source>
</evidence>
<dbReference type="Proteomes" id="UP000311008">
    <property type="component" value="Chromosome"/>
</dbReference>
<keyword evidence="2" id="KW-0964">Secreted</keyword>
<evidence type="ECO:0000256" key="4">
    <source>
        <dbReference type="ARBA" id="ARBA00022854"/>
    </source>
</evidence>
<dbReference type="GO" id="GO:0090729">
    <property type="term" value="F:toxin activity"/>
    <property type="evidence" value="ECO:0007669"/>
    <property type="project" value="UniProtKB-KW"/>
</dbReference>
<keyword evidence="7" id="KW-1185">Reference proteome</keyword>